<evidence type="ECO:0000256" key="1">
    <source>
        <dbReference type="ARBA" id="ARBA00004141"/>
    </source>
</evidence>
<dbReference type="AlphaFoldDB" id="A0A316TSX2"/>
<comment type="caution">
    <text evidence="6">The sequence shown here is derived from an EMBL/GenBank/DDBJ whole genome shotgun (WGS) entry which is preliminary data.</text>
</comment>
<keyword evidence="3 5" id="KW-1133">Transmembrane helix</keyword>
<keyword evidence="2 5" id="KW-0812">Transmembrane</keyword>
<reference evidence="6 7" key="1">
    <citation type="submission" date="2018-05" db="EMBL/GenBank/DDBJ databases">
        <title>Rhodohalobacter halophilus gen. nov., sp. nov., a moderately halophilic member of the family Balneolaceae.</title>
        <authorList>
            <person name="Liu Z.-W."/>
        </authorList>
    </citation>
    <scope>NUCLEOTIDE SEQUENCE [LARGE SCALE GENOMIC DNA]</scope>
    <source>
        <strain evidence="6 7">8A47</strain>
    </source>
</reference>
<dbReference type="RefSeq" id="WP_109647505.1">
    <property type="nucleotide sequence ID" value="NZ_QGGB01000008.1"/>
</dbReference>
<evidence type="ECO:0000313" key="7">
    <source>
        <dbReference type="Proteomes" id="UP000245533"/>
    </source>
</evidence>
<feature type="transmembrane region" description="Helical" evidence="5">
    <location>
        <begin position="202"/>
        <end position="223"/>
    </location>
</feature>
<feature type="transmembrane region" description="Helical" evidence="5">
    <location>
        <begin position="141"/>
        <end position="164"/>
    </location>
</feature>
<evidence type="ECO:0000256" key="4">
    <source>
        <dbReference type="ARBA" id="ARBA00023136"/>
    </source>
</evidence>
<keyword evidence="4 5" id="KW-0472">Membrane</keyword>
<organism evidence="6 7">
    <name type="scientific">Rhodohalobacter mucosus</name>
    <dbReference type="NCBI Taxonomy" id="2079485"/>
    <lineage>
        <taxon>Bacteria</taxon>
        <taxon>Pseudomonadati</taxon>
        <taxon>Balneolota</taxon>
        <taxon>Balneolia</taxon>
        <taxon>Balneolales</taxon>
        <taxon>Balneolaceae</taxon>
        <taxon>Rhodohalobacter</taxon>
    </lineage>
</organism>
<evidence type="ECO:0000313" key="6">
    <source>
        <dbReference type="EMBL" id="PWN06065.1"/>
    </source>
</evidence>
<dbReference type="PANTHER" id="PTHR11040:SF70">
    <property type="entry name" value="OS05G0316100 PROTEIN"/>
    <property type="match status" value="1"/>
</dbReference>
<dbReference type="Pfam" id="PF02535">
    <property type="entry name" value="Zip"/>
    <property type="match status" value="1"/>
</dbReference>
<evidence type="ECO:0000256" key="3">
    <source>
        <dbReference type="ARBA" id="ARBA00022989"/>
    </source>
</evidence>
<accession>A0A316TSX2</accession>
<dbReference type="GO" id="GO:0005385">
    <property type="term" value="F:zinc ion transmembrane transporter activity"/>
    <property type="evidence" value="ECO:0007669"/>
    <property type="project" value="TreeGrafter"/>
</dbReference>
<dbReference type="EMBL" id="QGGB01000008">
    <property type="protein sequence ID" value="PWN06065.1"/>
    <property type="molecule type" value="Genomic_DNA"/>
</dbReference>
<feature type="transmembrane region" description="Helical" evidence="5">
    <location>
        <begin position="235"/>
        <end position="253"/>
    </location>
</feature>
<gene>
    <name evidence="6" type="ORF">DDZ15_11850</name>
</gene>
<dbReference type="PANTHER" id="PTHR11040">
    <property type="entry name" value="ZINC/IRON TRANSPORTER"/>
    <property type="match status" value="1"/>
</dbReference>
<dbReference type="GO" id="GO:0016020">
    <property type="term" value="C:membrane"/>
    <property type="evidence" value="ECO:0007669"/>
    <property type="project" value="UniProtKB-SubCell"/>
</dbReference>
<comment type="subcellular location">
    <subcellularLocation>
        <location evidence="1">Membrane</location>
        <topology evidence="1">Multi-pass membrane protein</topology>
    </subcellularLocation>
</comment>
<evidence type="ECO:0000256" key="5">
    <source>
        <dbReference type="SAM" id="Phobius"/>
    </source>
</evidence>
<protein>
    <submittedName>
        <fullName evidence="6">ZIP family metal transporter</fullName>
    </submittedName>
</protein>
<feature type="transmembrane region" description="Helical" evidence="5">
    <location>
        <begin position="6"/>
        <end position="32"/>
    </location>
</feature>
<feature type="transmembrane region" description="Helical" evidence="5">
    <location>
        <begin position="176"/>
        <end position="196"/>
    </location>
</feature>
<keyword evidence="7" id="KW-1185">Reference proteome</keyword>
<evidence type="ECO:0000256" key="2">
    <source>
        <dbReference type="ARBA" id="ARBA00022692"/>
    </source>
</evidence>
<dbReference type="OrthoDB" id="9787346at2"/>
<feature type="transmembrane region" description="Helical" evidence="5">
    <location>
        <begin position="72"/>
        <end position="93"/>
    </location>
</feature>
<sequence>MAGGSVTLFHVFVAASITAVATGFGALPFLFVESFEDKWLGVGNAIAAGLMLGASIGLVFEGYTLEGVSYPILKMISGIVAGGVLVFFSHRFLNNRDEDYSIGNIRGANAIKMLMIVGIMTVHSFAEGIGVGVSFGDSPTFGAFISIAIAVHNIPEGLAISLILIPRGTSVRKAAWWSIFSSLPQPLMAVPAFLFVLTFKEFLPVGLGIAAGAMFWMVFKELIPEAREEISNRSVYLITVITAIAMMIFQFLIE</sequence>
<name>A0A316TSX2_9BACT</name>
<dbReference type="Proteomes" id="UP000245533">
    <property type="component" value="Unassembled WGS sequence"/>
</dbReference>
<dbReference type="InterPro" id="IPR003689">
    <property type="entry name" value="ZIP"/>
</dbReference>
<proteinExistence type="predicted"/>
<feature type="transmembrane region" description="Helical" evidence="5">
    <location>
        <begin position="39"/>
        <end position="60"/>
    </location>
</feature>
<feature type="transmembrane region" description="Helical" evidence="5">
    <location>
        <begin position="114"/>
        <end position="135"/>
    </location>
</feature>